<organism evidence="2 3">
    <name type="scientific">Aldrovandia affinis</name>
    <dbReference type="NCBI Taxonomy" id="143900"/>
    <lineage>
        <taxon>Eukaryota</taxon>
        <taxon>Metazoa</taxon>
        <taxon>Chordata</taxon>
        <taxon>Craniata</taxon>
        <taxon>Vertebrata</taxon>
        <taxon>Euteleostomi</taxon>
        <taxon>Actinopterygii</taxon>
        <taxon>Neopterygii</taxon>
        <taxon>Teleostei</taxon>
        <taxon>Notacanthiformes</taxon>
        <taxon>Halosauridae</taxon>
        <taxon>Aldrovandia</taxon>
    </lineage>
</organism>
<sequence length="99" mass="11608">MVDAVDDRNVMERSNYPEKMVSYYKIVAQRMADQVPMLISLFMLKEAAQLLCGEMLNLMDGADVREILQENSDISRRRIDLQGRQERLRLAQEKLNNFQ</sequence>
<keyword evidence="3" id="KW-1185">Reference proteome</keyword>
<evidence type="ECO:0000259" key="1">
    <source>
        <dbReference type="PROSITE" id="PS51388"/>
    </source>
</evidence>
<comment type="caution">
    <text evidence="2">The sequence shown here is derived from an EMBL/GenBank/DDBJ whole genome shotgun (WGS) entry which is preliminary data.</text>
</comment>
<dbReference type="PROSITE" id="PS51388">
    <property type="entry name" value="GED"/>
    <property type="match status" value="1"/>
</dbReference>
<protein>
    <recommendedName>
        <fullName evidence="1">GED domain-containing protein</fullName>
    </recommendedName>
</protein>
<reference evidence="2" key="1">
    <citation type="journal article" date="2023" name="Science">
        <title>Genome structures resolve the early diversification of teleost fishes.</title>
        <authorList>
            <person name="Parey E."/>
            <person name="Louis A."/>
            <person name="Montfort J."/>
            <person name="Bouchez O."/>
            <person name="Roques C."/>
            <person name="Iampietro C."/>
            <person name="Lluch J."/>
            <person name="Castinel A."/>
            <person name="Donnadieu C."/>
            <person name="Desvignes T."/>
            <person name="Floi Bucao C."/>
            <person name="Jouanno E."/>
            <person name="Wen M."/>
            <person name="Mejri S."/>
            <person name="Dirks R."/>
            <person name="Jansen H."/>
            <person name="Henkel C."/>
            <person name="Chen W.J."/>
            <person name="Zahm M."/>
            <person name="Cabau C."/>
            <person name="Klopp C."/>
            <person name="Thompson A.W."/>
            <person name="Robinson-Rechavi M."/>
            <person name="Braasch I."/>
            <person name="Lecointre G."/>
            <person name="Bobe J."/>
            <person name="Postlethwait J.H."/>
            <person name="Berthelot C."/>
            <person name="Roest Crollius H."/>
            <person name="Guiguen Y."/>
        </authorList>
    </citation>
    <scope>NUCLEOTIDE SEQUENCE</scope>
    <source>
        <strain evidence="2">NC1722</strain>
    </source>
</reference>
<evidence type="ECO:0000313" key="3">
    <source>
        <dbReference type="Proteomes" id="UP001221898"/>
    </source>
</evidence>
<dbReference type="EMBL" id="JAINUG010000178">
    <property type="protein sequence ID" value="KAJ8389691.1"/>
    <property type="molecule type" value="Genomic_DNA"/>
</dbReference>
<accession>A0AAD7RVC7</accession>
<dbReference type="SMART" id="SM00302">
    <property type="entry name" value="GED"/>
    <property type="match status" value="1"/>
</dbReference>
<dbReference type="GO" id="GO:0005525">
    <property type="term" value="F:GTP binding"/>
    <property type="evidence" value="ECO:0007669"/>
    <property type="project" value="InterPro"/>
</dbReference>
<dbReference type="GO" id="GO:0003924">
    <property type="term" value="F:GTPase activity"/>
    <property type="evidence" value="ECO:0007669"/>
    <property type="project" value="InterPro"/>
</dbReference>
<feature type="domain" description="GED" evidence="1">
    <location>
        <begin position="13"/>
        <end position="99"/>
    </location>
</feature>
<evidence type="ECO:0000313" key="2">
    <source>
        <dbReference type="EMBL" id="KAJ8389691.1"/>
    </source>
</evidence>
<gene>
    <name evidence="2" type="ORF">AAFF_G00113970</name>
</gene>
<name>A0AAD7RVC7_9TELE</name>
<dbReference type="Gene3D" id="1.20.120.1240">
    <property type="entry name" value="Dynamin, middle domain"/>
    <property type="match status" value="1"/>
</dbReference>
<dbReference type="InterPro" id="IPR020850">
    <property type="entry name" value="GED_dom"/>
</dbReference>
<dbReference type="Proteomes" id="UP001221898">
    <property type="component" value="Unassembled WGS sequence"/>
</dbReference>
<proteinExistence type="predicted"/>
<dbReference type="AlphaFoldDB" id="A0AAD7RVC7"/>
<dbReference type="Pfam" id="PF02212">
    <property type="entry name" value="GED"/>
    <property type="match status" value="1"/>
</dbReference>
<dbReference type="InterPro" id="IPR003130">
    <property type="entry name" value="GED"/>
</dbReference>